<dbReference type="RefSeq" id="WP_015219507.1">
    <property type="nucleotide sequence ID" value="NZ_WMIA01000016.1"/>
</dbReference>
<feature type="transmembrane region" description="Helical" evidence="1">
    <location>
        <begin position="51"/>
        <end position="76"/>
    </location>
</feature>
<evidence type="ECO:0000256" key="1">
    <source>
        <dbReference type="SAM" id="Phobius"/>
    </source>
</evidence>
<evidence type="ECO:0000313" key="3">
    <source>
        <dbReference type="Proteomes" id="UP000437131"/>
    </source>
</evidence>
<feature type="transmembrane region" description="Helical" evidence="1">
    <location>
        <begin position="12"/>
        <end position="30"/>
    </location>
</feature>
<keyword evidence="1" id="KW-1133">Transmembrane helix</keyword>
<protein>
    <submittedName>
        <fullName evidence="2">Uncharacterized protein</fullName>
    </submittedName>
</protein>
<keyword evidence="1" id="KW-0812">Transmembrane</keyword>
<name>A0A844GVX6_9CHRO</name>
<dbReference type="AlphaFoldDB" id="A0A844GVX6"/>
<proteinExistence type="predicted"/>
<keyword evidence="1" id="KW-0472">Membrane</keyword>
<accession>A0A844GVX6</accession>
<dbReference type="EMBL" id="WMIA01000016">
    <property type="protein sequence ID" value="MTF39733.1"/>
    <property type="molecule type" value="Genomic_DNA"/>
</dbReference>
<organism evidence="2 3">
    <name type="scientific">Cyanobacterium aponinum 0216</name>
    <dbReference type="NCBI Taxonomy" id="2676140"/>
    <lineage>
        <taxon>Bacteria</taxon>
        <taxon>Bacillati</taxon>
        <taxon>Cyanobacteriota</taxon>
        <taxon>Cyanophyceae</taxon>
        <taxon>Oscillatoriophycideae</taxon>
        <taxon>Chroococcales</taxon>
        <taxon>Geminocystaceae</taxon>
        <taxon>Cyanobacterium</taxon>
    </lineage>
</organism>
<gene>
    <name evidence="2" type="ORF">GGC33_12470</name>
</gene>
<reference evidence="2 3" key="1">
    <citation type="submission" date="2019-11" db="EMBL/GenBank/DDBJ databases">
        <title>Isolation of a new High Light Tolerant Cyanobacteria.</title>
        <authorList>
            <person name="Dobson Z."/>
            <person name="Vaughn N."/>
            <person name="Vaughn M."/>
            <person name="Fromme P."/>
            <person name="Mazor Y."/>
        </authorList>
    </citation>
    <scope>NUCLEOTIDE SEQUENCE [LARGE SCALE GENOMIC DNA]</scope>
    <source>
        <strain evidence="2 3">0216</strain>
    </source>
</reference>
<feature type="transmembrane region" description="Helical" evidence="1">
    <location>
        <begin position="82"/>
        <end position="100"/>
    </location>
</feature>
<dbReference type="Proteomes" id="UP000437131">
    <property type="component" value="Unassembled WGS sequence"/>
</dbReference>
<evidence type="ECO:0000313" key="2">
    <source>
        <dbReference type="EMBL" id="MTF39733.1"/>
    </source>
</evidence>
<sequence length="124" mass="13874">MYYFPEPPLGLLFFGFFIGVTCGLAFESTLKQQVNIWMKRGQKNRTSDMSAMSRLTLPFFGVCLGICIFLAAGLEIFTYNRVISYLISGALTLLIGGLIWNQLQKLIIQLLEGGSKALDLDAFY</sequence>
<comment type="caution">
    <text evidence="2">The sequence shown here is derived from an EMBL/GenBank/DDBJ whole genome shotgun (WGS) entry which is preliminary data.</text>
</comment>